<protein>
    <submittedName>
        <fullName evidence="1">Uncharacterized protein</fullName>
    </submittedName>
</protein>
<dbReference type="Proteomes" id="UP001237642">
    <property type="component" value="Unassembled WGS sequence"/>
</dbReference>
<proteinExistence type="predicted"/>
<name>A0AAD8GMC5_9APIA</name>
<accession>A0AAD8GMC5</accession>
<keyword evidence="2" id="KW-1185">Reference proteome</keyword>
<evidence type="ECO:0000313" key="1">
    <source>
        <dbReference type="EMBL" id="KAK1349775.1"/>
    </source>
</evidence>
<evidence type="ECO:0000313" key="2">
    <source>
        <dbReference type="Proteomes" id="UP001237642"/>
    </source>
</evidence>
<reference evidence="1" key="2">
    <citation type="submission" date="2023-05" db="EMBL/GenBank/DDBJ databases">
        <authorList>
            <person name="Schelkunov M.I."/>
        </authorList>
    </citation>
    <scope>NUCLEOTIDE SEQUENCE</scope>
    <source>
        <strain evidence="1">Hsosn_3</strain>
        <tissue evidence="1">Leaf</tissue>
    </source>
</reference>
<dbReference type="EMBL" id="JAUIZM010000083">
    <property type="protein sequence ID" value="KAK1349775.1"/>
    <property type="molecule type" value="Genomic_DNA"/>
</dbReference>
<comment type="caution">
    <text evidence="1">The sequence shown here is derived from an EMBL/GenBank/DDBJ whole genome shotgun (WGS) entry which is preliminary data.</text>
</comment>
<organism evidence="1 2">
    <name type="scientific">Heracleum sosnowskyi</name>
    <dbReference type="NCBI Taxonomy" id="360622"/>
    <lineage>
        <taxon>Eukaryota</taxon>
        <taxon>Viridiplantae</taxon>
        <taxon>Streptophyta</taxon>
        <taxon>Embryophyta</taxon>
        <taxon>Tracheophyta</taxon>
        <taxon>Spermatophyta</taxon>
        <taxon>Magnoliopsida</taxon>
        <taxon>eudicotyledons</taxon>
        <taxon>Gunneridae</taxon>
        <taxon>Pentapetalae</taxon>
        <taxon>asterids</taxon>
        <taxon>campanulids</taxon>
        <taxon>Apiales</taxon>
        <taxon>Apiaceae</taxon>
        <taxon>Apioideae</taxon>
        <taxon>apioid superclade</taxon>
        <taxon>Tordylieae</taxon>
        <taxon>Tordyliinae</taxon>
        <taxon>Heracleum</taxon>
    </lineage>
</organism>
<reference evidence="1" key="1">
    <citation type="submission" date="2023-02" db="EMBL/GenBank/DDBJ databases">
        <title>Genome of toxic invasive species Heracleum sosnowskyi carries increased number of genes despite the absence of recent whole-genome duplications.</title>
        <authorList>
            <person name="Schelkunov M."/>
            <person name="Shtratnikova V."/>
            <person name="Makarenko M."/>
            <person name="Klepikova A."/>
            <person name="Omelchenko D."/>
            <person name="Novikova G."/>
            <person name="Obukhova E."/>
            <person name="Bogdanov V."/>
            <person name="Penin A."/>
            <person name="Logacheva M."/>
        </authorList>
    </citation>
    <scope>NUCLEOTIDE SEQUENCE</scope>
    <source>
        <strain evidence="1">Hsosn_3</strain>
        <tissue evidence="1">Leaf</tissue>
    </source>
</reference>
<gene>
    <name evidence="1" type="ORF">POM88_054782</name>
</gene>
<dbReference type="PANTHER" id="PTHR46201:SF9">
    <property type="entry name" value="PHD FINGER PROTEIN MALE MEIOCYTE DEATH 1"/>
    <property type="match status" value="1"/>
</dbReference>
<dbReference type="AlphaFoldDB" id="A0AAD8GMC5"/>
<sequence>MRYHIIIPSDDNLNRPDDNLNRPLKGDFLANRNHLLHGLIHYNGYGHLLSINNSINNSDDDDSNLLDLWDRLCTTLQISEYGAHEWVRGSGLDLDIRLRYEVGPDDGKMDCVCGTKRDDGGENGGL</sequence>
<dbReference type="PANTHER" id="PTHR46201">
    <property type="entry name" value="PHD FINGER PROTEIN MALE MEIOCYTE DEATH 1-RELATED"/>
    <property type="match status" value="1"/>
</dbReference>